<feature type="coiled-coil region" evidence="1">
    <location>
        <begin position="92"/>
        <end position="119"/>
    </location>
</feature>
<evidence type="ECO:0000256" key="2">
    <source>
        <dbReference type="SAM" id="MobiDB-lite"/>
    </source>
</evidence>
<sequence length="178" mass="20309">MDEQKTDDLQEFFDLNQEQAEEDEKNESRNEDVDRGIREQAASQFVSVPQCCTTHTPGGKVKIAIAPGKTDITPYMASLGIISLEAYMELEAQKKTRENVNTTQETKRAEREAEFMQSDLMTKTSLWMKNNHRLSLGFEGKGECVFWVDFKCLKKYPSLISEGVRFMDTQCGQLANCM</sequence>
<accession>A0A8W8JDR0</accession>
<keyword evidence="1" id="KW-0175">Coiled coil</keyword>
<organism evidence="3 4">
    <name type="scientific">Magallana gigas</name>
    <name type="common">Pacific oyster</name>
    <name type="synonym">Crassostrea gigas</name>
    <dbReference type="NCBI Taxonomy" id="29159"/>
    <lineage>
        <taxon>Eukaryota</taxon>
        <taxon>Metazoa</taxon>
        <taxon>Spiralia</taxon>
        <taxon>Lophotrochozoa</taxon>
        <taxon>Mollusca</taxon>
        <taxon>Bivalvia</taxon>
        <taxon>Autobranchia</taxon>
        <taxon>Pteriomorphia</taxon>
        <taxon>Ostreida</taxon>
        <taxon>Ostreoidea</taxon>
        <taxon>Ostreidae</taxon>
        <taxon>Magallana</taxon>
    </lineage>
</organism>
<dbReference type="AlphaFoldDB" id="A0A8W8JDR0"/>
<reference evidence="3" key="1">
    <citation type="submission" date="2022-08" db="UniProtKB">
        <authorList>
            <consortium name="EnsemblMetazoa"/>
        </authorList>
    </citation>
    <scope>IDENTIFICATION</scope>
    <source>
        <strain evidence="3">05x7-T-G4-1.051#20</strain>
    </source>
</reference>
<protein>
    <submittedName>
        <fullName evidence="3">Uncharacterized protein</fullName>
    </submittedName>
</protein>
<evidence type="ECO:0000256" key="1">
    <source>
        <dbReference type="SAM" id="Coils"/>
    </source>
</evidence>
<dbReference type="Proteomes" id="UP000005408">
    <property type="component" value="Unassembled WGS sequence"/>
</dbReference>
<evidence type="ECO:0000313" key="4">
    <source>
        <dbReference type="Proteomes" id="UP000005408"/>
    </source>
</evidence>
<dbReference type="EnsemblMetazoa" id="G18484.1">
    <property type="protein sequence ID" value="G18484.1:cds"/>
    <property type="gene ID" value="G18484"/>
</dbReference>
<evidence type="ECO:0000313" key="3">
    <source>
        <dbReference type="EnsemblMetazoa" id="G18484.1:cds"/>
    </source>
</evidence>
<feature type="region of interest" description="Disordered" evidence="2">
    <location>
        <begin position="1"/>
        <end position="34"/>
    </location>
</feature>
<proteinExistence type="predicted"/>
<name>A0A8W8JDR0_MAGGI</name>
<keyword evidence="4" id="KW-1185">Reference proteome</keyword>